<proteinExistence type="predicted"/>
<protein>
    <submittedName>
        <fullName evidence="1">Diiron oxygenase</fullName>
    </submittedName>
</protein>
<evidence type="ECO:0000313" key="2">
    <source>
        <dbReference type="Proteomes" id="UP001501237"/>
    </source>
</evidence>
<dbReference type="InterPro" id="IPR009078">
    <property type="entry name" value="Ferritin-like_SF"/>
</dbReference>
<accession>A0ABP6PZW4</accession>
<sequence length="296" mass="33809">MNALPNTLRVERLNKASLRKVIEPEVDVAGALGPGQLVPDELLSVDGLGLDLTPEQRHRLAREELASIFHAGIVFEATLMAGFAFQMATGADVRDPRFTYALHEIGEETRHSRLFIRLLHQLEPQQRNPILTGWLHRHLGKRVLPALLRRPAALDAFVLAGEEIPDLLQKLLAEHPGTDPYIAEVNRYHRAEEARHLAFARTTISEHYAATTWTDRLAVRWIVPLYLVVMFDLLMVQPYVYETIGLPPWRTWNRVRRLPRRVELRRQCARSVLKALTGTGIFPGRVPYPWRRISGT</sequence>
<dbReference type="InterPro" id="IPR025859">
    <property type="entry name" value="AurF/CmlI"/>
</dbReference>
<reference evidence="2" key="1">
    <citation type="journal article" date="2019" name="Int. J. Syst. Evol. Microbiol.">
        <title>The Global Catalogue of Microorganisms (GCM) 10K type strain sequencing project: providing services to taxonomists for standard genome sequencing and annotation.</title>
        <authorList>
            <consortium name="The Broad Institute Genomics Platform"/>
            <consortium name="The Broad Institute Genome Sequencing Center for Infectious Disease"/>
            <person name="Wu L."/>
            <person name="Ma J."/>
        </authorList>
    </citation>
    <scope>NUCLEOTIDE SEQUENCE [LARGE SCALE GENOMIC DNA]</scope>
    <source>
        <strain evidence="2">JCM 9377</strain>
    </source>
</reference>
<organism evidence="1 2">
    <name type="scientific">Actinocorallia longicatena</name>
    <dbReference type="NCBI Taxonomy" id="111803"/>
    <lineage>
        <taxon>Bacteria</taxon>
        <taxon>Bacillati</taxon>
        <taxon>Actinomycetota</taxon>
        <taxon>Actinomycetes</taxon>
        <taxon>Streptosporangiales</taxon>
        <taxon>Thermomonosporaceae</taxon>
        <taxon>Actinocorallia</taxon>
    </lineage>
</organism>
<dbReference type="InterPro" id="IPR012348">
    <property type="entry name" value="RNR-like"/>
</dbReference>
<evidence type="ECO:0000313" key="1">
    <source>
        <dbReference type="EMBL" id="GAA3194880.1"/>
    </source>
</evidence>
<dbReference type="RefSeq" id="WP_344821557.1">
    <property type="nucleotide sequence ID" value="NZ_BAAAUV010000001.1"/>
</dbReference>
<gene>
    <name evidence="1" type="ORF">GCM10010468_04820</name>
</gene>
<dbReference type="Gene3D" id="1.10.620.20">
    <property type="entry name" value="Ribonucleotide Reductase, subunit A"/>
    <property type="match status" value="1"/>
</dbReference>
<name>A0ABP6PZW4_9ACTN</name>
<dbReference type="Proteomes" id="UP001501237">
    <property type="component" value="Unassembled WGS sequence"/>
</dbReference>
<keyword evidence="2" id="KW-1185">Reference proteome</keyword>
<dbReference type="Pfam" id="PF11583">
    <property type="entry name" value="AurF"/>
    <property type="match status" value="1"/>
</dbReference>
<dbReference type="EMBL" id="BAAAUV010000001">
    <property type="protein sequence ID" value="GAA3194880.1"/>
    <property type="molecule type" value="Genomic_DNA"/>
</dbReference>
<dbReference type="SUPFAM" id="SSF47240">
    <property type="entry name" value="Ferritin-like"/>
    <property type="match status" value="1"/>
</dbReference>
<comment type="caution">
    <text evidence="1">The sequence shown here is derived from an EMBL/GenBank/DDBJ whole genome shotgun (WGS) entry which is preliminary data.</text>
</comment>